<feature type="compositionally biased region" description="Acidic residues" evidence="2">
    <location>
        <begin position="13"/>
        <end position="23"/>
    </location>
</feature>
<gene>
    <name evidence="3" type="ORF">ZIOFF_054300</name>
</gene>
<evidence type="ECO:0000313" key="3">
    <source>
        <dbReference type="EMBL" id="KAG6485735.1"/>
    </source>
</evidence>
<feature type="region of interest" description="Disordered" evidence="2">
    <location>
        <begin position="514"/>
        <end position="539"/>
    </location>
</feature>
<feature type="compositionally biased region" description="Low complexity" evidence="2">
    <location>
        <begin position="901"/>
        <end position="914"/>
    </location>
</feature>
<dbReference type="Proteomes" id="UP000734854">
    <property type="component" value="Unassembled WGS sequence"/>
</dbReference>
<comment type="caution">
    <text evidence="3">The sequence shown here is derived from an EMBL/GenBank/DDBJ whole genome shotgun (WGS) entry which is preliminary data.</text>
</comment>
<evidence type="ECO:0000256" key="2">
    <source>
        <dbReference type="SAM" id="MobiDB-lite"/>
    </source>
</evidence>
<dbReference type="AlphaFoldDB" id="A0A8J5KR31"/>
<accession>A0A8J5KR31</accession>
<dbReference type="PANTHER" id="PTHR47927:SF2">
    <property type="entry name" value="PHOSPHOGLYCERATE MUTASE FAMILY PROTEIN"/>
    <property type="match status" value="1"/>
</dbReference>
<dbReference type="CDD" id="cd07067">
    <property type="entry name" value="HP_PGM_like"/>
    <property type="match status" value="1"/>
</dbReference>
<dbReference type="InterPro" id="IPR027267">
    <property type="entry name" value="AH/BAR_dom_sf"/>
</dbReference>
<dbReference type="Pfam" id="PF00300">
    <property type="entry name" value="His_Phos_1"/>
    <property type="match status" value="2"/>
</dbReference>
<dbReference type="Gene3D" id="3.40.50.1240">
    <property type="entry name" value="Phosphoglycerate mutase-like"/>
    <property type="match status" value="2"/>
</dbReference>
<feature type="binding site" evidence="1">
    <location>
        <position position="167"/>
    </location>
    <ligand>
        <name>substrate</name>
    </ligand>
</feature>
<dbReference type="SUPFAM" id="SSF53254">
    <property type="entry name" value="Phosphoglycerate mutase-like"/>
    <property type="match status" value="1"/>
</dbReference>
<evidence type="ECO:0000256" key="1">
    <source>
        <dbReference type="PIRSR" id="PIRSR613078-2"/>
    </source>
</evidence>
<dbReference type="SMART" id="SM00855">
    <property type="entry name" value="PGAM"/>
    <property type="match status" value="1"/>
</dbReference>
<dbReference type="CDD" id="cd07307">
    <property type="entry name" value="BAR"/>
    <property type="match status" value="1"/>
</dbReference>
<dbReference type="EMBL" id="JACMSC010000015">
    <property type="protein sequence ID" value="KAG6485735.1"/>
    <property type="molecule type" value="Genomic_DNA"/>
</dbReference>
<feature type="region of interest" description="Disordered" evidence="2">
    <location>
        <begin position="1"/>
        <end position="39"/>
    </location>
</feature>
<dbReference type="InterPro" id="IPR029033">
    <property type="entry name" value="His_PPase_superfam"/>
</dbReference>
<feature type="region of interest" description="Disordered" evidence="2">
    <location>
        <begin position="425"/>
        <end position="455"/>
    </location>
</feature>
<protein>
    <submittedName>
        <fullName evidence="3">Uncharacterized protein</fullName>
    </submittedName>
</protein>
<dbReference type="InterPro" id="IPR013078">
    <property type="entry name" value="His_Pase_superF_clade-1"/>
</dbReference>
<dbReference type="SUPFAM" id="SSF103657">
    <property type="entry name" value="BAR/IMD domain-like"/>
    <property type="match status" value="1"/>
</dbReference>
<keyword evidence="4" id="KW-1185">Reference proteome</keyword>
<name>A0A8J5KR31_ZINOF</name>
<evidence type="ECO:0000313" key="4">
    <source>
        <dbReference type="Proteomes" id="UP000734854"/>
    </source>
</evidence>
<sequence>MGSSQSSQPGVEASDDDDDEEEVGVMSRNHPIIPSKEKVLEQEPEILPCRAAASPLSPQPSAAGTPRLLGPSIKVWDPCNVLLLPPPPPLALLPRGVAAMAADRITEVLLIAHGECAANLRTDLVGGRWTEAARLTSNGERQARALAVFLKSQGVRFDEVYTSPLDRARATSALVCRLNIPLLGINPQSGSDLRAATVLLEETDGGMLPYTSWVHGTYHPIGDTYWLYLYSRFVVNNLELGDLSTNLLSRLIEIDCTAWFVVDYLELGTFLIVLLAPAAAYRPRWSGDGIAYAICSFLEELDFSEELIQSSDALFEMSQGQWEGCLQSEVYTAEMLNLIERTQPDFCAPSGESLRQVAFRMTEFLNRMVLRLSEKLAVADISIHRNESKEFSRNSSTNSIQDRDGLQWDLLYRLNRPSFQKKKSGKSRLQFVTTGDNEAEEEFSPREVTHGNLLSDGSKNTVSSVGIFTHAIPIKCLLTGLLECSPMVSQKLSIDDSSVTDLRLVLRGWEEREGAEDEVAAEDVSRDEGQQGGEQGGEAAAPALNETGRADPCHADGLIPDIYSSDMHEMRSCYDSLLSAAATTANNAHEFSEALEELGTCLLQKTALNDDEDSEQGLATRALMMMGKAQFELQKHFDSYRSHILHTMDKPSRSLLGEIENVESEIPGHWPHLICALAETGLVTRHHTMLLREMKHLCDDRRETYRNIEVASGGKGRSCHFQEKTSTKELLEAKANYEDEAARFVFRISFFRNGLKALEMVESQVKAVADRHHIDYSVSDLEDDNDDDTYGSDDEGLSFNFQRSFQEQNVVYISGNYIEEKTCKSQSGMHKSNLRTYISQSAPIFANKKLDLTEKIETLPAVRKFHAYVLPTPHNDRNLNPSPHTAPSLETPTPNDRSPGPRTTAAHPSPHTTPLETKASQSPKKSEFLGTTKSSRNATTTGNRIYSGPIWMPSDFSEKPSGPPFNRHEAYAANKLNRHAFFSGPLTNQPVSNKPIVSPQYRHSTEFPHPVSSASQQMPKPKSSISPNVASRTLPPVASLKISELHELPRPPISSEKATGPSSFIGYSGPLVSRAKNNMMSSRPSSVHPLPNSLGEMSRSFSNPSNSRRIPVFAMSKLLEIPQNPVRIEEITSPPPTHLPSMTMLPVLTTS</sequence>
<feature type="region of interest" description="Disordered" evidence="2">
    <location>
        <begin position="872"/>
        <end position="948"/>
    </location>
</feature>
<proteinExistence type="predicted"/>
<feature type="compositionally biased region" description="Polar residues" evidence="2">
    <location>
        <begin position="1012"/>
        <end position="1031"/>
    </location>
</feature>
<feature type="compositionally biased region" description="Polar residues" evidence="2">
    <location>
        <begin position="878"/>
        <end position="896"/>
    </location>
</feature>
<organism evidence="3 4">
    <name type="scientific">Zingiber officinale</name>
    <name type="common">Ginger</name>
    <name type="synonym">Amomum zingiber</name>
    <dbReference type="NCBI Taxonomy" id="94328"/>
    <lineage>
        <taxon>Eukaryota</taxon>
        <taxon>Viridiplantae</taxon>
        <taxon>Streptophyta</taxon>
        <taxon>Embryophyta</taxon>
        <taxon>Tracheophyta</taxon>
        <taxon>Spermatophyta</taxon>
        <taxon>Magnoliopsida</taxon>
        <taxon>Liliopsida</taxon>
        <taxon>Zingiberales</taxon>
        <taxon>Zingiberaceae</taxon>
        <taxon>Zingiber</taxon>
    </lineage>
</organism>
<feature type="compositionally biased region" description="Polar residues" evidence="2">
    <location>
        <begin position="918"/>
        <end position="944"/>
    </location>
</feature>
<reference evidence="3 4" key="1">
    <citation type="submission" date="2020-08" db="EMBL/GenBank/DDBJ databases">
        <title>Plant Genome Project.</title>
        <authorList>
            <person name="Zhang R.-G."/>
        </authorList>
    </citation>
    <scope>NUCLEOTIDE SEQUENCE [LARGE SCALE GENOMIC DNA]</scope>
    <source>
        <tissue evidence="3">Rhizome</tissue>
    </source>
</reference>
<dbReference type="PANTHER" id="PTHR47927">
    <property type="entry name" value="PUTATIVE-RELATED"/>
    <property type="match status" value="1"/>
</dbReference>
<feature type="region of interest" description="Disordered" evidence="2">
    <location>
        <begin position="1002"/>
        <end position="1032"/>
    </location>
</feature>